<dbReference type="GO" id="GO:0003697">
    <property type="term" value="F:single-stranded DNA binding"/>
    <property type="evidence" value="ECO:0007669"/>
    <property type="project" value="TreeGrafter"/>
</dbReference>
<dbReference type="InterPro" id="IPR002999">
    <property type="entry name" value="Tudor"/>
</dbReference>
<feature type="transmembrane region" description="Helical" evidence="2">
    <location>
        <begin position="1585"/>
        <end position="1605"/>
    </location>
</feature>
<feature type="compositionally biased region" description="Acidic residues" evidence="1">
    <location>
        <begin position="381"/>
        <end position="394"/>
    </location>
</feature>
<feature type="compositionally biased region" description="Polar residues" evidence="1">
    <location>
        <begin position="1156"/>
        <end position="1168"/>
    </location>
</feature>
<evidence type="ECO:0000256" key="2">
    <source>
        <dbReference type="SAM" id="Phobius"/>
    </source>
</evidence>
<keyword evidence="2" id="KW-0812">Transmembrane</keyword>
<feature type="region of interest" description="Disordered" evidence="1">
    <location>
        <begin position="855"/>
        <end position="882"/>
    </location>
</feature>
<dbReference type="PANTHER" id="PTHR15361:SF5">
    <property type="entry name" value="C3H1-TYPE DOMAIN-CONTAINING PROTEIN"/>
    <property type="match status" value="1"/>
</dbReference>
<dbReference type="InterPro" id="IPR049227">
    <property type="entry name" value="DUF6824"/>
</dbReference>
<dbReference type="CDD" id="cd20404">
    <property type="entry name" value="Tudor_Agenet_AtEML-like"/>
    <property type="match status" value="1"/>
</dbReference>
<dbReference type="SMART" id="SM00384">
    <property type="entry name" value="AT_hook"/>
    <property type="match status" value="2"/>
</dbReference>
<gene>
    <name evidence="4" type="ORF">SEMRO_1255_G256510.1</name>
</gene>
<dbReference type="GO" id="GO:0036297">
    <property type="term" value="P:interstrand cross-link repair"/>
    <property type="evidence" value="ECO:0007669"/>
    <property type="project" value="TreeGrafter"/>
</dbReference>
<keyword evidence="2" id="KW-0472">Membrane</keyword>
<feature type="compositionally biased region" description="Acidic residues" evidence="1">
    <location>
        <begin position="112"/>
        <end position="156"/>
    </location>
</feature>
<feature type="region of interest" description="Disordered" evidence="1">
    <location>
        <begin position="1450"/>
        <end position="1500"/>
    </location>
</feature>
<accession>A0A9N8EJN8</accession>
<feature type="region of interest" description="Disordered" evidence="1">
    <location>
        <begin position="560"/>
        <end position="625"/>
    </location>
</feature>
<evidence type="ECO:0000313" key="4">
    <source>
        <dbReference type="EMBL" id="CAB9521973.1"/>
    </source>
</evidence>
<dbReference type="GO" id="GO:0003690">
    <property type="term" value="F:double-stranded DNA binding"/>
    <property type="evidence" value="ECO:0007669"/>
    <property type="project" value="TreeGrafter"/>
</dbReference>
<proteinExistence type="predicted"/>
<feature type="compositionally biased region" description="Acidic residues" evidence="1">
    <location>
        <begin position="425"/>
        <end position="438"/>
    </location>
</feature>
<feature type="region of interest" description="Disordered" evidence="1">
    <location>
        <begin position="1091"/>
        <end position="1168"/>
    </location>
</feature>
<protein>
    <submittedName>
        <fullName evidence="4">TUDOR</fullName>
    </submittedName>
</protein>
<feature type="compositionally biased region" description="Basic and acidic residues" evidence="1">
    <location>
        <begin position="1139"/>
        <end position="1155"/>
    </location>
</feature>
<feature type="region of interest" description="Disordered" evidence="1">
    <location>
        <begin position="1420"/>
        <end position="1439"/>
    </location>
</feature>
<feature type="region of interest" description="Disordered" evidence="1">
    <location>
        <begin position="103"/>
        <end position="197"/>
    </location>
</feature>
<dbReference type="Pfam" id="PF20710">
    <property type="entry name" value="DUF6824"/>
    <property type="match status" value="2"/>
</dbReference>
<dbReference type="Gene3D" id="2.30.30.140">
    <property type="match status" value="1"/>
</dbReference>
<feature type="compositionally biased region" description="Polar residues" evidence="1">
    <location>
        <begin position="169"/>
        <end position="194"/>
    </location>
</feature>
<feature type="compositionally biased region" description="Polar residues" evidence="1">
    <location>
        <begin position="578"/>
        <end position="592"/>
    </location>
</feature>
<evidence type="ECO:0000259" key="3">
    <source>
        <dbReference type="SMART" id="SM00333"/>
    </source>
</evidence>
<feature type="compositionally biased region" description="Basic residues" evidence="1">
    <location>
        <begin position="286"/>
        <end position="301"/>
    </location>
</feature>
<keyword evidence="5" id="KW-1185">Reference proteome</keyword>
<dbReference type="EMBL" id="CAICTM010001253">
    <property type="protein sequence ID" value="CAB9521973.1"/>
    <property type="molecule type" value="Genomic_DNA"/>
</dbReference>
<feature type="compositionally biased region" description="Polar residues" evidence="1">
    <location>
        <begin position="347"/>
        <end position="360"/>
    </location>
</feature>
<dbReference type="SMART" id="SM00333">
    <property type="entry name" value="TUDOR"/>
    <property type="match status" value="1"/>
</dbReference>
<keyword evidence="2" id="KW-1133">Transmembrane helix</keyword>
<dbReference type="InterPro" id="IPR017956">
    <property type="entry name" value="AT_hook_DNA-bd_motif"/>
</dbReference>
<dbReference type="InterPro" id="IPR052003">
    <property type="entry name" value="HR_DNA-Binding_Protein"/>
</dbReference>
<feature type="region of interest" description="Disordered" evidence="1">
    <location>
        <begin position="285"/>
        <end position="464"/>
    </location>
</feature>
<feature type="compositionally biased region" description="Basic and acidic residues" evidence="1">
    <location>
        <begin position="407"/>
        <end position="418"/>
    </location>
</feature>
<dbReference type="GO" id="GO:0000724">
    <property type="term" value="P:double-strand break repair via homologous recombination"/>
    <property type="evidence" value="ECO:0007669"/>
    <property type="project" value="TreeGrafter"/>
</dbReference>
<dbReference type="OrthoDB" id="435275at2759"/>
<feature type="compositionally biased region" description="Acidic residues" evidence="1">
    <location>
        <begin position="334"/>
        <end position="343"/>
    </location>
</feature>
<comment type="caution">
    <text evidence="4">The sequence shown here is derived from an EMBL/GenBank/DDBJ whole genome shotgun (WGS) entry which is preliminary data.</text>
</comment>
<feature type="domain" description="Tudor" evidence="3">
    <location>
        <begin position="757"/>
        <end position="818"/>
    </location>
</feature>
<evidence type="ECO:0000313" key="5">
    <source>
        <dbReference type="Proteomes" id="UP001153069"/>
    </source>
</evidence>
<feature type="compositionally biased region" description="Basic and acidic residues" evidence="1">
    <location>
        <begin position="1101"/>
        <end position="1113"/>
    </location>
</feature>
<name>A0A9N8EJN8_9STRA</name>
<dbReference type="Proteomes" id="UP001153069">
    <property type="component" value="Unassembled WGS sequence"/>
</dbReference>
<reference evidence="4" key="1">
    <citation type="submission" date="2020-06" db="EMBL/GenBank/DDBJ databases">
        <authorList>
            <consortium name="Plant Systems Biology data submission"/>
        </authorList>
    </citation>
    <scope>NUCLEOTIDE SEQUENCE</scope>
    <source>
        <strain evidence="4">D6</strain>
    </source>
</reference>
<dbReference type="PANTHER" id="PTHR15361">
    <property type="entry name" value="RAD51/NUKS-INTERACTING PROTEIN"/>
    <property type="match status" value="1"/>
</dbReference>
<sequence>MSSPKSRSGIHPDDVLCGPGHFTSQRGNLLCLSLVRDHLEEYRKASGSQQRHAIVQRIFSQVAGRFLHSKSLQELSRLDALAKIVRMFRLANRRGPYQKKISLAATSSASWEMEEEEEPMEEDDDDDEDDYDDETVGEEEDYQEESSDEDDDDVDSIESTTIRRRQSKADSASRISPKGSTQCHGNNNTANNSDPFRPQDVLCGVGKRGNDGNLKVVNLVSKYHYVYTHEDTSADEKAAIVKEVYKAIAETGGRFMDVQTQKELSEKEAHKRICKRMVYANGLLLKNKKKKQGNSGSHKRASLYSLPPAKSTTQSSTKKRGRPRKEPPEYNDSSSDEDDESDDSDRWNNQVKSATPATPTQKRGRGRPKKKQPEYNLSSSYDDEDEDDSIESDYSEGLNKQAKAAKRGMDRPREKQPEYNRSYSYDDDDDDDDAESDDSSQPAPKRVKPMSPVKQHNNNKATADPKRHVLFREDDVLVGGRGNRQNAGNLYWTQLVKERMDAYHNDDLSEHDSLDIVDSIYRDIYARGGCFRDVTTMQELHREDALQKIVAKLKRTYIRTRNDDDGNDDDTSAKKNHQVSPVASVTTWGGSDSSKKPPPRLAKSLPNHFHFGAKTTPPRAAKTSPDKYGAGACIDEFSIRPNDVVCGFGLGRFNQEKGNVLCMTLIVEHLEDYCDPDITKEEKNDILDTIYSTLTSGNGPFIDFQNKMELSRDDALQRLKNKMQWARWQRNSDRTARAQEAVAAELPSGTTIQDLSAQVKVGSQVAVFWPEDDQYYAATVVEHRDSSTHRKPLYIEYDDGDAEWIDLSEHVFRPIGFGEVSNGTGSIGAVFAENENTATNQTEERERTDVCNDTEANGNVEDAVNDAKPGAEGGQGWSEPSNEQLTVASDGQAAILVSPWRLIRGTMDEKHACRLLQGSCPGEKPQDEVVQNLLQDLKNERQELKEWAKDKIKAKMVEKAQTLYGLEAISSFDDVVQAWVHDSSPENQLKMHAIIHGQFTGNSAQIARLPIPWVLQMERVYMEKKGVCYDNVCDGVQAQCSAASFRRRHGTGYVYDIIALQLNYQQNAVKLRGKAKHGLYLTSYLKDVGYNEPPGRKRHASKSESDFGKEAKVAKVAGETVNTGGEETPSKAVTTEDDEKNREKSPERASAKMVEKQTTTGCDDSLNKQGHQTTEVIAESLSNVESPISASTSCTTPDQTTKVIAGSLSKVESPISASASCTTPEYGAPGEGASGALVSNIEAVIQKVAVSRNRLLKASMGEEHAMQFLTGLIFPNAEAKRDATKQLLEQLHDERHAIKAWAKNEIEGAMVEKACELGFDKVTTYDDLVQSWMGDASTEKQKWIQLVMYELCSVGSDNTKPHKPIQWVLQMADRFMEENHLVYSEANGNIHTTSQHGYVYDIVSVALDEIRQEVKMCGKKQHGGWLDPPKPSSVKTGTNLDAEANVPDEQFSQPNTTVAHCHSRPVLPETSTSTSSSELANPTRDMIGDTTTNTLPRRVSNHSKSKAALPLPMNQNDVVAPSSYVIQRKAQDAGKQLATVPLGSGKPEVSADWSSPVEEATMALQLQVRQRETHQQQKNWSLKEVVVVAGLCLAIAVIPAVKFLFKNG</sequence>
<organism evidence="4 5">
    <name type="scientific">Seminavis robusta</name>
    <dbReference type="NCBI Taxonomy" id="568900"/>
    <lineage>
        <taxon>Eukaryota</taxon>
        <taxon>Sar</taxon>
        <taxon>Stramenopiles</taxon>
        <taxon>Ochrophyta</taxon>
        <taxon>Bacillariophyta</taxon>
        <taxon>Bacillariophyceae</taxon>
        <taxon>Bacillariophycidae</taxon>
        <taxon>Naviculales</taxon>
        <taxon>Naviculaceae</taxon>
        <taxon>Seminavis</taxon>
    </lineage>
</organism>
<evidence type="ECO:0000256" key="1">
    <source>
        <dbReference type="SAM" id="MobiDB-lite"/>
    </source>
</evidence>